<keyword evidence="3" id="KW-1185">Reference proteome</keyword>
<name>A0A8J3H2I7_9RHOB</name>
<comment type="caution">
    <text evidence="2">The sequence shown here is derived from an EMBL/GenBank/DDBJ whole genome shotgun (WGS) entry which is preliminary data.</text>
</comment>
<protein>
    <recommendedName>
        <fullName evidence="4">PEP-CTERM protein-sorting domain-containing protein</fullName>
    </recommendedName>
</protein>
<evidence type="ECO:0000313" key="2">
    <source>
        <dbReference type="EMBL" id="GHF76574.1"/>
    </source>
</evidence>
<dbReference type="EMBL" id="BNCJ01000064">
    <property type="protein sequence ID" value="GHF76574.1"/>
    <property type="molecule type" value="Genomic_DNA"/>
</dbReference>
<gene>
    <name evidence="2" type="ORF">GCM10017056_53340</name>
</gene>
<feature type="signal peptide" evidence="1">
    <location>
        <begin position="1"/>
        <end position="22"/>
    </location>
</feature>
<reference evidence="2" key="1">
    <citation type="journal article" date="2014" name="Int. J. Syst. Evol. Microbiol.">
        <title>Complete genome sequence of Corynebacterium casei LMG S-19264T (=DSM 44701T), isolated from a smear-ripened cheese.</title>
        <authorList>
            <consortium name="US DOE Joint Genome Institute (JGI-PGF)"/>
            <person name="Walter F."/>
            <person name="Albersmeier A."/>
            <person name="Kalinowski J."/>
            <person name="Ruckert C."/>
        </authorList>
    </citation>
    <scope>NUCLEOTIDE SEQUENCE</scope>
    <source>
        <strain evidence="2">KCTC 42650</strain>
    </source>
</reference>
<proteinExistence type="predicted"/>
<evidence type="ECO:0000256" key="1">
    <source>
        <dbReference type="SAM" id="SignalP"/>
    </source>
</evidence>
<accession>A0A8J3H2I7</accession>
<dbReference type="AlphaFoldDB" id="A0A8J3H2I7"/>
<sequence length="192" mass="21061">MRRTVIAILAAALTSTAGFASAATFATESKLIKGNDAKKFGMARFTRWVGDLDLYEEGFTVYKIERLSKRQKSVGDFSVNYDQKKHRSGSWTWEGEDEISFVAYQAKSYFTAQYFEPGIYGNSFASADLGMINGAGKGRRIKHITLFGVDGVLKERTASASFVVDEPEPVPLPAGALLLISGLGLMALRRRA</sequence>
<dbReference type="RefSeq" id="WP_189683179.1">
    <property type="nucleotide sequence ID" value="NZ_BNCJ01000064.1"/>
</dbReference>
<evidence type="ECO:0008006" key="4">
    <source>
        <dbReference type="Google" id="ProtNLM"/>
    </source>
</evidence>
<keyword evidence="1" id="KW-0732">Signal</keyword>
<evidence type="ECO:0000313" key="3">
    <source>
        <dbReference type="Proteomes" id="UP000626220"/>
    </source>
</evidence>
<feature type="chain" id="PRO_5035237608" description="PEP-CTERM protein-sorting domain-containing protein" evidence="1">
    <location>
        <begin position="23"/>
        <end position="192"/>
    </location>
</feature>
<organism evidence="2 3">
    <name type="scientific">Seohaeicola zhoushanensis</name>
    <dbReference type="NCBI Taxonomy" id="1569283"/>
    <lineage>
        <taxon>Bacteria</taxon>
        <taxon>Pseudomonadati</taxon>
        <taxon>Pseudomonadota</taxon>
        <taxon>Alphaproteobacteria</taxon>
        <taxon>Rhodobacterales</taxon>
        <taxon>Roseobacteraceae</taxon>
        <taxon>Seohaeicola</taxon>
    </lineage>
</organism>
<reference evidence="2" key="2">
    <citation type="submission" date="2020-09" db="EMBL/GenBank/DDBJ databases">
        <authorList>
            <person name="Sun Q."/>
            <person name="Kim S."/>
        </authorList>
    </citation>
    <scope>NUCLEOTIDE SEQUENCE</scope>
    <source>
        <strain evidence="2">KCTC 42650</strain>
    </source>
</reference>
<dbReference type="Proteomes" id="UP000626220">
    <property type="component" value="Unassembled WGS sequence"/>
</dbReference>